<dbReference type="EMBL" id="MU004335">
    <property type="protein sequence ID" value="KAF2656511.1"/>
    <property type="molecule type" value="Genomic_DNA"/>
</dbReference>
<dbReference type="AlphaFoldDB" id="A0A6A6TB85"/>
<keyword evidence="1" id="KW-0812">Transmembrane</keyword>
<sequence length="336" mass="37448">MDTLTYDHHTASGHSITIPTMQNATTITRLTSTLTSLLDTYTTHLHILTTLLTLTLPIILLLYIHRDYKSFLSLGPGGTPSTPLGYLKIKLLSILSLRDPLRPLPVPLHFRPQHGYLTYASSTSSTTAPASLGLTELPKRQGPRPKIYGIAPQRQQTQKSPPSIYTSLCTSLATLASHAPNNLLQRTSCFEKHSSGLFTKHPLTRSPCGAEICHAHPSDGSLHLSLHPADIRVLIESGWGERHPLAKGGWFRRFVPREFVLVYAPRGWRRQRGEEMLVVVVVVVGRWVRGAAWWWRGSVGRAGCMGVGMRCGMAWLRRRKGFTTDRWREGGLRGEV</sequence>
<dbReference type="Proteomes" id="UP000799324">
    <property type="component" value="Unassembled WGS sequence"/>
</dbReference>
<feature type="transmembrane region" description="Helical" evidence="1">
    <location>
        <begin position="45"/>
        <end position="64"/>
    </location>
</feature>
<organism evidence="3 4">
    <name type="scientific">Lophiostoma macrostomum CBS 122681</name>
    <dbReference type="NCBI Taxonomy" id="1314788"/>
    <lineage>
        <taxon>Eukaryota</taxon>
        <taxon>Fungi</taxon>
        <taxon>Dikarya</taxon>
        <taxon>Ascomycota</taxon>
        <taxon>Pezizomycotina</taxon>
        <taxon>Dothideomycetes</taxon>
        <taxon>Pleosporomycetidae</taxon>
        <taxon>Pleosporales</taxon>
        <taxon>Lophiostomataceae</taxon>
        <taxon>Lophiostoma</taxon>
    </lineage>
</organism>
<gene>
    <name evidence="3" type="ORF">K491DRAFT_628151</name>
</gene>
<evidence type="ECO:0000313" key="3">
    <source>
        <dbReference type="EMBL" id="KAF2656511.1"/>
    </source>
</evidence>
<keyword evidence="1" id="KW-0472">Membrane</keyword>
<keyword evidence="1" id="KW-1133">Transmembrane helix</keyword>
<dbReference type="OrthoDB" id="9987011at2759"/>
<keyword evidence="4" id="KW-1185">Reference proteome</keyword>
<dbReference type="Pfam" id="PF17648">
    <property type="entry name" value="Luciferase"/>
    <property type="match status" value="1"/>
</dbReference>
<dbReference type="PANTHER" id="PTHR38695">
    <property type="entry name" value="AMINO ACID PERMEASE_ SLC12A DOMAIN-CONTAINING PROTEIN"/>
    <property type="match status" value="1"/>
</dbReference>
<evidence type="ECO:0000259" key="2">
    <source>
        <dbReference type="Pfam" id="PF17648"/>
    </source>
</evidence>
<dbReference type="PANTHER" id="PTHR38695:SF1">
    <property type="entry name" value="AMINO ACID PERMEASE_ SLC12A DOMAIN-CONTAINING PROTEIN"/>
    <property type="match status" value="1"/>
</dbReference>
<proteinExistence type="predicted"/>
<name>A0A6A6TB85_9PLEO</name>
<protein>
    <recommendedName>
        <fullName evidence="2">Luciferase domain-containing protein</fullName>
    </recommendedName>
</protein>
<accession>A0A6A6TB85</accession>
<evidence type="ECO:0000313" key="4">
    <source>
        <dbReference type="Proteomes" id="UP000799324"/>
    </source>
</evidence>
<reference evidence="3" key="1">
    <citation type="journal article" date="2020" name="Stud. Mycol.">
        <title>101 Dothideomycetes genomes: a test case for predicting lifestyles and emergence of pathogens.</title>
        <authorList>
            <person name="Haridas S."/>
            <person name="Albert R."/>
            <person name="Binder M."/>
            <person name="Bloem J."/>
            <person name="Labutti K."/>
            <person name="Salamov A."/>
            <person name="Andreopoulos B."/>
            <person name="Baker S."/>
            <person name="Barry K."/>
            <person name="Bills G."/>
            <person name="Bluhm B."/>
            <person name="Cannon C."/>
            <person name="Castanera R."/>
            <person name="Culley D."/>
            <person name="Daum C."/>
            <person name="Ezra D."/>
            <person name="Gonzalez J."/>
            <person name="Henrissat B."/>
            <person name="Kuo A."/>
            <person name="Liang C."/>
            <person name="Lipzen A."/>
            <person name="Lutzoni F."/>
            <person name="Magnuson J."/>
            <person name="Mondo S."/>
            <person name="Nolan M."/>
            <person name="Ohm R."/>
            <person name="Pangilinan J."/>
            <person name="Park H.-J."/>
            <person name="Ramirez L."/>
            <person name="Alfaro M."/>
            <person name="Sun H."/>
            <person name="Tritt A."/>
            <person name="Yoshinaga Y."/>
            <person name="Zwiers L.-H."/>
            <person name="Turgeon B."/>
            <person name="Goodwin S."/>
            <person name="Spatafora J."/>
            <person name="Crous P."/>
            <person name="Grigoriev I."/>
        </authorList>
    </citation>
    <scope>NUCLEOTIDE SEQUENCE</scope>
    <source>
        <strain evidence="3">CBS 122681</strain>
    </source>
</reference>
<evidence type="ECO:0000256" key="1">
    <source>
        <dbReference type="SAM" id="Phobius"/>
    </source>
</evidence>
<dbReference type="InterPro" id="IPR040841">
    <property type="entry name" value="Luciferase_dom"/>
</dbReference>
<dbReference type="InterPro" id="IPR048273">
    <property type="entry name" value="Luciferase"/>
</dbReference>
<feature type="domain" description="Luciferase" evidence="2">
    <location>
        <begin position="209"/>
        <end position="266"/>
    </location>
</feature>